<comment type="caution">
    <text evidence="3">The sequence shown here is derived from an EMBL/GenBank/DDBJ whole genome shotgun (WGS) entry which is preliminary data.</text>
</comment>
<evidence type="ECO:0008006" key="5">
    <source>
        <dbReference type="Google" id="ProtNLM"/>
    </source>
</evidence>
<organism evidence="3 4">
    <name type="scientific">Nocardiopsis kunsanensis</name>
    <dbReference type="NCBI Taxonomy" id="141693"/>
    <lineage>
        <taxon>Bacteria</taxon>
        <taxon>Bacillati</taxon>
        <taxon>Actinomycetota</taxon>
        <taxon>Actinomycetes</taxon>
        <taxon>Streptosporangiales</taxon>
        <taxon>Nocardiopsidaceae</taxon>
        <taxon>Nocardiopsis</taxon>
    </lineage>
</organism>
<accession>A0A918XIG9</accession>
<reference evidence="3 4" key="1">
    <citation type="journal article" date="2014" name="Int. J. Syst. Evol. Microbiol.">
        <title>Complete genome sequence of Corynebacterium casei LMG S-19264T (=DSM 44701T), isolated from a smear-ripened cheese.</title>
        <authorList>
            <consortium name="US DOE Joint Genome Institute (JGI-PGF)"/>
            <person name="Walter F."/>
            <person name="Albersmeier A."/>
            <person name="Kalinowski J."/>
            <person name="Ruckert C."/>
        </authorList>
    </citation>
    <scope>NUCLEOTIDE SEQUENCE [LARGE SCALE GENOMIC DNA]</scope>
    <source>
        <strain evidence="3 4">KCTC 19473</strain>
    </source>
</reference>
<proteinExistence type="predicted"/>
<keyword evidence="2" id="KW-1133">Transmembrane helix</keyword>
<evidence type="ECO:0000313" key="3">
    <source>
        <dbReference type="EMBL" id="GHD33677.1"/>
    </source>
</evidence>
<sequence>MSSESAKDTEKRGAQEPRDSDGWAMFSTLLAGVLVWTGIGWIADWLLGFDALFLPIGAVLGLVGSVYLIVVKSRQA</sequence>
<name>A0A918XIG9_9ACTN</name>
<keyword evidence="2" id="KW-0472">Membrane</keyword>
<keyword evidence="2" id="KW-0812">Transmembrane</keyword>
<feature type="region of interest" description="Disordered" evidence="1">
    <location>
        <begin position="1"/>
        <end position="20"/>
    </location>
</feature>
<gene>
    <name evidence="3" type="ORF">GCM10007147_38580</name>
</gene>
<feature type="transmembrane region" description="Helical" evidence="2">
    <location>
        <begin position="49"/>
        <end position="70"/>
    </location>
</feature>
<protein>
    <recommendedName>
        <fullName evidence="5">AtpZ/AtpI family protein</fullName>
    </recommendedName>
</protein>
<dbReference type="EMBL" id="BMXL01000027">
    <property type="protein sequence ID" value="GHD33677.1"/>
    <property type="molecule type" value="Genomic_DNA"/>
</dbReference>
<dbReference type="Proteomes" id="UP000654947">
    <property type="component" value="Unassembled WGS sequence"/>
</dbReference>
<keyword evidence="4" id="KW-1185">Reference proteome</keyword>
<evidence type="ECO:0000313" key="4">
    <source>
        <dbReference type="Proteomes" id="UP000654947"/>
    </source>
</evidence>
<feature type="transmembrane region" description="Helical" evidence="2">
    <location>
        <begin position="21"/>
        <end position="43"/>
    </location>
</feature>
<evidence type="ECO:0000256" key="1">
    <source>
        <dbReference type="SAM" id="MobiDB-lite"/>
    </source>
</evidence>
<dbReference type="RefSeq" id="WP_017576100.1">
    <property type="nucleotide sequence ID" value="NZ_BMXL01000027.1"/>
</dbReference>
<dbReference type="AlphaFoldDB" id="A0A918XIG9"/>
<evidence type="ECO:0000256" key="2">
    <source>
        <dbReference type="SAM" id="Phobius"/>
    </source>
</evidence>